<proteinExistence type="predicted"/>
<sequence length="135" mass="14410">MNSLHEPVIRRARTARIRTIAALSIAATALVATAAFAWPTPGAGPAPIPAAPSASPSALAYAHQLYVHCGIRYANFEGRWWQAVHLGEVPMPGQITNYLVGTMTLVDADHATFRSEHPALSADFIPFVGEPPPCQ</sequence>
<reference evidence="2" key="1">
    <citation type="submission" date="2021-01" db="EMBL/GenBank/DDBJ databases">
        <title>Whole genome shotgun sequence of Actinoplanes tereljensis NBRC 105297.</title>
        <authorList>
            <person name="Komaki H."/>
            <person name="Tamura T."/>
        </authorList>
    </citation>
    <scope>NUCLEOTIDE SEQUENCE</scope>
    <source>
        <strain evidence="2">NBRC 105297</strain>
    </source>
</reference>
<gene>
    <name evidence="2" type="ORF">Ate02nite_58500</name>
</gene>
<name>A0A919TWB6_9ACTN</name>
<protein>
    <submittedName>
        <fullName evidence="2">Uncharacterized protein</fullName>
    </submittedName>
</protein>
<dbReference type="AlphaFoldDB" id="A0A919TWB6"/>
<feature type="chain" id="PRO_5037573892" evidence="1">
    <location>
        <begin position="38"/>
        <end position="135"/>
    </location>
</feature>
<keyword evidence="3" id="KW-1185">Reference proteome</keyword>
<organism evidence="2 3">
    <name type="scientific">Paractinoplanes tereljensis</name>
    <dbReference type="NCBI Taxonomy" id="571912"/>
    <lineage>
        <taxon>Bacteria</taxon>
        <taxon>Bacillati</taxon>
        <taxon>Actinomycetota</taxon>
        <taxon>Actinomycetes</taxon>
        <taxon>Micromonosporales</taxon>
        <taxon>Micromonosporaceae</taxon>
        <taxon>Paractinoplanes</taxon>
    </lineage>
</organism>
<comment type="caution">
    <text evidence="2">The sequence shown here is derived from an EMBL/GenBank/DDBJ whole genome shotgun (WGS) entry which is preliminary data.</text>
</comment>
<dbReference type="EMBL" id="BOMY01000038">
    <property type="protein sequence ID" value="GIF23120.1"/>
    <property type="molecule type" value="Genomic_DNA"/>
</dbReference>
<accession>A0A919TWB6</accession>
<evidence type="ECO:0000256" key="1">
    <source>
        <dbReference type="SAM" id="SignalP"/>
    </source>
</evidence>
<dbReference type="Proteomes" id="UP000623608">
    <property type="component" value="Unassembled WGS sequence"/>
</dbReference>
<evidence type="ECO:0000313" key="2">
    <source>
        <dbReference type="EMBL" id="GIF23120.1"/>
    </source>
</evidence>
<evidence type="ECO:0000313" key="3">
    <source>
        <dbReference type="Proteomes" id="UP000623608"/>
    </source>
</evidence>
<keyword evidence="1" id="KW-0732">Signal</keyword>
<feature type="signal peptide" evidence="1">
    <location>
        <begin position="1"/>
        <end position="37"/>
    </location>
</feature>